<keyword evidence="4" id="KW-1185">Reference proteome</keyword>
<protein>
    <recommendedName>
        <fullName evidence="2">Transferrin-like domain-containing protein</fullName>
    </recommendedName>
</protein>
<gene>
    <name evidence="3" type="ORF">R1flu_001006</name>
</gene>
<dbReference type="PROSITE" id="PS00205">
    <property type="entry name" value="TRANSFERRIN_LIKE_1"/>
    <property type="match status" value="1"/>
</dbReference>
<dbReference type="AlphaFoldDB" id="A0ABD1Y223"/>
<keyword evidence="1" id="KW-0677">Repeat</keyword>
<dbReference type="Gene3D" id="3.40.190.10">
    <property type="entry name" value="Periplasmic binding protein-like II"/>
    <property type="match status" value="1"/>
</dbReference>
<evidence type="ECO:0000313" key="4">
    <source>
        <dbReference type="Proteomes" id="UP001605036"/>
    </source>
</evidence>
<evidence type="ECO:0000256" key="1">
    <source>
        <dbReference type="ARBA" id="ARBA00022737"/>
    </source>
</evidence>
<sequence>MDAIKNGEADIMSLEAGYAYTSFKNRSMKAILSEEYSFQGFHAPTYAAVAVVRKEMCDRNPHLTLENFCHLKTCHPGYQTSGGWNYPVLSLLKLGVDPRLINSSSLPNDVKTVTRFFSASCAPSDLGFATIPANPVMTWNGMKTTKKNATVTALLNANWTSALYTGKNWQNHVLSVSTHALAEVNQLTRSYLSTSGAVSQIIQDLNHNIMIEFSGISCILKDDNCSISGHCYSFLRNPSFFSSLIGICRT</sequence>
<evidence type="ECO:0000313" key="3">
    <source>
        <dbReference type="EMBL" id="KAL2620801.1"/>
    </source>
</evidence>
<dbReference type="PANTHER" id="PTHR11485">
    <property type="entry name" value="TRANSFERRIN"/>
    <property type="match status" value="1"/>
</dbReference>
<dbReference type="SUPFAM" id="SSF53850">
    <property type="entry name" value="Periplasmic binding protein-like II"/>
    <property type="match status" value="1"/>
</dbReference>
<accession>A0ABD1Y223</accession>
<comment type="caution">
    <text evidence="3">The sequence shown here is derived from an EMBL/GenBank/DDBJ whole genome shotgun (WGS) entry which is preliminary data.</text>
</comment>
<dbReference type="EMBL" id="JBHFFA010000006">
    <property type="protein sequence ID" value="KAL2620801.1"/>
    <property type="molecule type" value="Genomic_DNA"/>
</dbReference>
<dbReference type="Pfam" id="PF00405">
    <property type="entry name" value="Transferrin"/>
    <property type="match status" value="1"/>
</dbReference>
<dbReference type="SMART" id="SM00094">
    <property type="entry name" value="TR_FER"/>
    <property type="match status" value="1"/>
</dbReference>
<reference evidence="3 4" key="1">
    <citation type="submission" date="2024-09" db="EMBL/GenBank/DDBJ databases">
        <title>Chromosome-scale assembly of Riccia fluitans.</title>
        <authorList>
            <person name="Paukszto L."/>
            <person name="Sawicki J."/>
            <person name="Karawczyk K."/>
            <person name="Piernik-Szablinska J."/>
            <person name="Szczecinska M."/>
            <person name="Mazdziarz M."/>
        </authorList>
    </citation>
    <scope>NUCLEOTIDE SEQUENCE [LARGE SCALE GENOMIC DNA]</scope>
    <source>
        <strain evidence="3">Rf_01</strain>
        <tissue evidence="3">Aerial parts of the thallus</tissue>
    </source>
</reference>
<dbReference type="Proteomes" id="UP001605036">
    <property type="component" value="Unassembled WGS sequence"/>
</dbReference>
<feature type="domain" description="Transferrin-like" evidence="2">
    <location>
        <begin position="1"/>
        <end position="250"/>
    </location>
</feature>
<dbReference type="PROSITE" id="PS51408">
    <property type="entry name" value="TRANSFERRIN_LIKE_4"/>
    <property type="match status" value="1"/>
</dbReference>
<evidence type="ECO:0000259" key="2">
    <source>
        <dbReference type="PROSITE" id="PS51408"/>
    </source>
</evidence>
<dbReference type="InterPro" id="IPR001156">
    <property type="entry name" value="Transferrin-like_dom"/>
</dbReference>
<organism evidence="3 4">
    <name type="scientific">Riccia fluitans</name>
    <dbReference type="NCBI Taxonomy" id="41844"/>
    <lineage>
        <taxon>Eukaryota</taxon>
        <taxon>Viridiplantae</taxon>
        <taxon>Streptophyta</taxon>
        <taxon>Embryophyta</taxon>
        <taxon>Marchantiophyta</taxon>
        <taxon>Marchantiopsida</taxon>
        <taxon>Marchantiidae</taxon>
        <taxon>Marchantiales</taxon>
        <taxon>Ricciaceae</taxon>
        <taxon>Riccia</taxon>
    </lineage>
</organism>
<dbReference type="PANTHER" id="PTHR11485:SF29">
    <property type="entry name" value="TRANSFERRIN 2"/>
    <property type="match status" value="1"/>
</dbReference>
<name>A0ABD1Y223_9MARC</name>
<dbReference type="InterPro" id="IPR018195">
    <property type="entry name" value="Transferrin_Fe_BS"/>
</dbReference>
<proteinExistence type="predicted"/>